<dbReference type="InParanoid" id="K0IFH0"/>
<dbReference type="NCBIfam" id="TIGR00021">
    <property type="entry name" value="rpiA"/>
    <property type="match status" value="1"/>
</dbReference>
<organism evidence="3 4">
    <name type="scientific">Nitrososphaera gargensis (strain Ga9.2)</name>
    <dbReference type="NCBI Taxonomy" id="1237085"/>
    <lineage>
        <taxon>Archaea</taxon>
        <taxon>Nitrososphaerota</taxon>
        <taxon>Nitrososphaeria</taxon>
        <taxon>Nitrososphaerales</taxon>
        <taxon>Nitrososphaeraceae</taxon>
        <taxon>Nitrososphaera</taxon>
    </lineage>
</organism>
<dbReference type="OrthoDB" id="19013at2157"/>
<dbReference type="CDD" id="cd01398">
    <property type="entry name" value="RPI_A"/>
    <property type="match status" value="1"/>
</dbReference>
<dbReference type="PANTHER" id="PTHR11934">
    <property type="entry name" value="RIBOSE-5-PHOSPHATE ISOMERASE"/>
    <property type="match status" value="1"/>
</dbReference>
<dbReference type="FunCoup" id="K0IFH0">
    <property type="interactions" value="253"/>
</dbReference>
<dbReference type="Proteomes" id="UP000008037">
    <property type="component" value="Chromosome"/>
</dbReference>
<dbReference type="EMBL" id="CP002408">
    <property type="protein sequence ID" value="AFU57578.1"/>
    <property type="molecule type" value="Genomic_DNA"/>
</dbReference>
<dbReference type="STRING" id="1237085.Ngar_c06350"/>
<dbReference type="HOGENOM" id="CLU_056590_0_2_2"/>
<dbReference type="Gene3D" id="3.40.50.1360">
    <property type="match status" value="1"/>
</dbReference>
<dbReference type="PATRIC" id="fig|1237085.11.peg.612"/>
<evidence type="ECO:0000313" key="4">
    <source>
        <dbReference type="Proteomes" id="UP000008037"/>
    </source>
</evidence>
<dbReference type="GO" id="GO:0006014">
    <property type="term" value="P:D-ribose metabolic process"/>
    <property type="evidence" value="ECO:0007669"/>
    <property type="project" value="TreeGrafter"/>
</dbReference>
<dbReference type="PANTHER" id="PTHR11934:SF0">
    <property type="entry name" value="RIBOSE-5-PHOSPHATE ISOMERASE"/>
    <property type="match status" value="1"/>
</dbReference>
<dbReference type="GO" id="GO:0004751">
    <property type="term" value="F:ribose-5-phosphate isomerase activity"/>
    <property type="evidence" value="ECO:0007669"/>
    <property type="project" value="UniProtKB-UniRule"/>
</dbReference>
<evidence type="ECO:0000313" key="3">
    <source>
        <dbReference type="EMBL" id="AFU57578.1"/>
    </source>
</evidence>
<proteinExistence type="predicted"/>
<evidence type="ECO:0000256" key="2">
    <source>
        <dbReference type="NCBIfam" id="TIGR00021"/>
    </source>
</evidence>
<dbReference type="KEGG" id="nga:Ngar_c06350"/>
<dbReference type="SUPFAM" id="SSF75445">
    <property type="entry name" value="D-ribose-5-phosphate isomerase (RpiA), lid domain"/>
    <property type="match status" value="1"/>
</dbReference>
<dbReference type="SUPFAM" id="SSF100950">
    <property type="entry name" value="NagB/RpiA/CoA transferase-like"/>
    <property type="match status" value="1"/>
</dbReference>
<evidence type="ECO:0000256" key="1">
    <source>
        <dbReference type="ARBA" id="ARBA00023235"/>
    </source>
</evidence>
<protein>
    <recommendedName>
        <fullName evidence="2">Ribose 5-phosphate isomerase A</fullName>
        <ecNumber evidence="2">5.3.1.6</ecNumber>
    </recommendedName>
</protein>
<dbReference type="GO" id="GO:0005829">
    <property type="term" value="C:cytosol"/>
    <property type="evidence" value="ECO:0007669"/>
    <property type="project" value="TreeGrafter"/>
</dbReference>
<dbReference type="InterPro" id="IPR004788">
    <property type="entry name" value="Ribose5P_isomerase_type_A"/>
</dbReference>
<dbReference type="AlphaFoldDB" id="K0IFH0"/>
<keyword evidence="4" id="KW-1185">Reference proteome</keyword>
<name>K0IFH0_NITGG</name>
<gene>
    <name evidence="3" type="primary">rpiA1</name>
    <name evidence="3" type="ordered locus">Ngar_c06350</name>
</gene>
<accession>K0IFH0</accession>
<dbReference type="Pfam" id="PF06026">
    <property type="entry name" value="Rib_5-P_isom_A"/>
    <property type="match status" value="1"/>
</dbReference>
<sequence length="243" mass="27337">MYAGLQETNWIPRSFQEAARNLAKETVERFVKPDQVVGLGSGPMAAAIVREMANFDRKDTLECIPTSFQIKLEAECSGLKLVGENRMPEVDVVFDGADEIDARFNMIKGGGGALSREKIVHSAAKKIVIAAESTKFVPTFSWPVPIETHPFAVHVVRKKLEEVGGRPKMRMLREGYPYVTENGNFILDTEFDFPPSSDIRRQEVELKSIAGVVEVGLFTRRADTYYYYYKAKEDSSFETIENP</sequence>
<reference evidence="3 4" key="1">
    <citation type="journal article" date="2012" name="Environ. Microbiol.">
        <title>The genome of the ammonia-oxidizing Candidatus Nitrososphaera gargensis: insights into metabolic versatility and environmental adaptations.</title>
        <authorList>
            <person name="Spang A."/>
            <person name="Poehlein A."/>
            <person name="Offre P."/>
            <person name="Zumbragel S."/>
            <person name="Haider S."/>
            <person name="Rychlik N."/>
            <person name="Nowka B."/>
            <person name="Schmeisser C."/>
            <person name="Lebedeva E.V."/>
            <person name="Rattei T."/>
            <person name="Bohm C."/>
            <person name="Schmid M."/>
            <person name="Galushko A."/>
            <person name="Hatzenpichler R."/>
            <person name="Weinmaier T."/>
            <person name="Daniel R."/>
            <person name="Schleper C."/>
            <person name="Spieck E."/>
            <person name="Streit W."/>
            <person name="Wagner M."/>
        </authorList>
    </citation>
    <scope>NUCLEOTIDE SEQUENCE [LARGE SCALE GENOMIC DNA]</scope>
    <source>
        <strain evidence="4">Ga9.2</strain>
    </source>
</reference>
<keyword evidence="1 3" id="KW-0413">Isomerase</keyword>
<dbReference type="Gene3D" id="3.30.70.260">
    <property type="match status" value="1"/>
</dbReference>
<dbReference type="InterPro" id="IPR037171">
    <property type="entry name" value="NagB/RpiA_transferase-like"/>
</dbReference>
<dbReference type="EC" id="5.3.1.6" evidence="2"/>
<dbReference type="GO" id="GO:0009052">
    <property type="term" value="P:pentose-phosphate shunt, non-oxidative branch"/>
    <property type="evidence" value="ECO:0007669"/>
    <property type="project" value="InterPro"/>
</dbReference>